<accession>A0AAJ4DNB2</accession>
<dbReference type="GO" id="GO:0005737">
    <property type="term" value="C:cytoplasm"/>
    <property type="evidence" value="ECO:0007669"/>
    <property type="project" value="InterPro"/>
</dbReference>
<dbReference type="PANTHER" id="PTHR43707">
    <property type="entry name" value="HISTIDYL-TRNA SYNTHETASE"/>
    <property type="match status" value="1"/>
</dbReference>
<dbReference type="AlphaFoldDB" id="A0AAJ4DNB2"/>
<dbReference type="EMBL" id="CP041166">
    <property type="protein sequence ID" value="QFR44048.1"/>
    <property type="molecule type" value="Genomic_DNA"/>
</dbReference>
<dbReference type="KEGG" id="suln:FJR47_08990"/>
<dbReference type="InterPro" id="IPR006195">
    <property type="entry name" value="aa-tRNA-synth_II"/>
</dbReference>
<evidence type="ECO:0000259" key="3">
    <source>
        <dbReference type="PROSITE" id="PS50862"/>
    </source>
</evidence>
<evidence type="ECO:0000313" key="4">
    <source>
        <dbReference type="EMBL" id="QFR44048.1"/>
    </source>
</evidence>
<dbReference type="GO" id="GO:0016757">
    <property type="term" value="F:glycosyltransferase activity"/>
    <property type="evidence" value="ECO:0007669"/>
    <property type="project" value="UniProtKB-KW"/>
</dbReference>
<sequence>MILEHEIPSGSKLYFGNSAKIKREIEKIASDILYSKGFEEIATPIFSYHQHKSIADERELIKVNDEKNNAISLRADSTIDVVRIIEKRLGRNTEHKKWFYIQPVFRYPTDEQYQIGAEFMGESKVSSILNIATDIFDKLEVEPLVQISNMVIPKILVEMFDELTLDDFRYVNIEKLLNLKVKWLEKLVYLQHVEQVDELLKIVPDEIKVELEKMKNLCNAMVCKKSVLAPIYYAKMLYYDELFFRVIDKNEVYARGGRYKNSELTSVGFAIYTDVLIETKAN</sequence>
<dbReference type="PANTHER" id="PTHR43707:SF1">
    <property type="entry name" value="HISTIDINE--TRNA LIGASE, MITOCHONDRIAL-RELATED"/>
    <property type="match status" value="1"/>
</dbReference>
<evidence type="ECO:0000313" key="5">
    <source>
        <dbReference type="Proteomes" id="UP000326061"/>
    </source>
</evidence>
<keyword evidence="5" id="KW-1185">Reference proteome</keyword>
<evidence type="ECO:0000256" key="2">
    <source>
        <dbReference type="ARBA" id="ARBA00017399"/>
    </source>
</evidence>
<dbReference type="Proteomes" id="UP000326061">
    <property type="component" value="Chromosome"/>
</dbReference>
<keyword evidence="4" id="KW-0328">Glycosyltransferase</keyword>
<dbReference type="NCBIfam" id="NF008946">
    <property type="entry name" value="PRK12293.1"/>
    <property type="match status" value="1"/>
</dbReference>
<proteinExistence type="predicted"/>
<evidence type="ECO:0000256" key="1">
    <source>
        <dbReference type="ARBA" id="ARBA00011738"/>
    </source>
</evidence>
<dbReference type="GO" id="GO:0006427">
    <property type="term" value="P:histidyl-tRNA aminoacylation"/>
    <property type="evidence" value="ECO:0007669"/>
    <property type="project" value="TreeGrafter"/>
</dbReference>
<dbReference type="PROSITE" id="PS50862">
    <property type="entry name" value="AA_TRNA_LIGASE_II"/>
    <property type="match status" value="1"/>
</dbReference>
<name>A0AAJ4DNB2_9BACT</name>
<feature type="domain" description="Aminoacyl-transfer RNA synthetases class-II family profile" evidence="3">
    <location>
        <begin position="1"/>
        <end position="268"/>
    </location>
</feature>
<gene>
    <name evidence="4" type="ORF">FJR47_08990</name>
</gene>
<protein>
    <recommendedName>
        <fullName evidence="2">Histidine--tRNA ligase</fullName>
    </recommendedName>
</protein>
<dbReference type="RefSeq" id="WP_152300108.1">
    <property type="nucleotide sequence ID" value="NZ_CP041166.1"/>
</dbReference>
<dbReference type="SUPFAM" id="SSF55681">
    <property type="entry name" value="Class II aaRS and biotin synthetases"/>
    <property type="match status" value="1"/>
</dbReference>
<dbReference type="GO" id="GO:0004821">
    <property type="term" value="F:histidine-tRNA ligase activity"/>
    <property type="evidence" value="ECO:0007669"/>
    <property type="project" value="TreeGrafter"/>
</dbReference>
<comment type="subunit">
    <text evidence="1">Homodimer.</text>
</comment>
<dbReference type="InterPro" id="IPR004516">
    <property type="entry name" value="HisRS/HisZ"/>
</dbReference>
<dbReference type="InterPro" id="IPR041715">
    <property type="entry name" value="HisRS-like_core"/>
</dbReference>
<keyword evidence="4" id="KW-0808">Transferase</keyword>
<dbReference type="Gene3D" id="3.30.930.10">
    <property type="entry name" value="Bira Bifunctional Protein, Domain 2"/>
    <property type="match status" value="1"/>
</dbReference>
<dbReference type="InterPro" id="IPR045864">
    <property type="entry name" value="aa-tRNA-synth_II/BPL/LPL"/>
</dbReference>
<dbReference type="Pfam" id="PF13393">
    <property type="entry name" value="tRNA-synt_His"/>
    <property type="match status" value="1"/>
</dbReference>
<reference evidence="5" key="1">
    <citation type="submission" date="2019-06" db="EMBL/GenBank/DDBJ databases">
        <title>Sulfurimonas gotlandica sp. nov., a chemoautotrophic and psychrotolerant epsilonproteobacterium isolated from a pelagic redoxcline, and an emended description of the genus Sulfurimonas.</title>
        <authorList>
            <person name="Wang S."/>
            <person name="Jiang L."/>
            <person name="Shao Z."/>
        </authorList>
    </citation>
    <scope>NUCLEOTIDE SEQUENCE [LARGE SCALE GENOMIC DNA]</scope>
    <source>
        <strain evidence="5">1-1N</strain>
    </source>
</reference>
<organism evidence="4 5">
    <name type="scientific">Sulfurimonas xiamenensis</name>
    <dbReference type="NCBI Taxonomy" id="2590021"/>
    <lineage>
        <taxon>Bacteria</taxon>
        <taxon>Pseudomonadati</taxon>
        <taxon>Campylobacterota</taxon>
        <taxon>Epsilonproteobacteria</taxon>
        <taxon>Campylobacterales</taxon>
        <taxon>Sulfurimonadaceae</taxon>
        <taxon>Sulfurimonas</taxon>
    </lineage>
</organism>